<evidence type="ECO:0000313" key="3">
    <source>
        <dbReference type="EMBL" id="CAF9924959.1"/>
    </source>
</evidence>
<evidence type="ECO:0000313" key="4">
    <source>
        <dbReference type="Proteomes" id="UP000664521"/>
    </source>
</evidence>
<dbReference type="PANTHER" id="PTHR13847:SF289">
    <property type="entry name" value="GLYCINE OXIDASE"/>
    <property type="match status" value="1"/>
</dbReference>
<keyword evidence="4" id="KW-1185">Reference proteome</keyword>
<reference evidence="3" key="1">
    <citation type="submission" date="2021-03" db="EMBL/GenBank/DDBJ databases">
        <authorList>
            <person name="Tagirdzhanova G."/>
        </authorList>
    </citation>
    <scope>NUCLEOTIDE SEQUENCE</scope>
</reference>
<dbReference type="Proteomes" id="UP000664521">
    <property type="component" value="Unassembled WGS sequence"/>
</dbReference>
<accession>A0A8H3FK87</accession>
<dbReference type="Gene3D" id="3.50.50.60">
    <property type="entry name" value="FAD/NAD(P)-binding domain"/>
    <property type="match status" value="1"/>
</dbReference>
<feature type="domain" description="FAD dependent oxidoreductase" evidence="2">
    <location>
        <begin position="6"/>
        <end position="316"/>
    </location>
</feature>
<dbReference type="OrthoDB" id="2426426at2759"/>
<keyword evidence="1" id="KW-0560">Oxidoreductase</keyword>
<dbReference type="InterPro" id="IPR006076">
    <property type="entry name" value="FAD-dep_OxRdtase"/>
</dbReference>
<dbReference type="InterPro" id="IPR036188">
    <property type="entry name" value="FAD/NAD-bd_sf"/>
</dbReference>
<comment type="caution">
    <text evidence="3">The sequence shown here is derived from an EMBL/GenBank/DDBJ whole genome shotgun (WGS) entry which is preliminary data.</text>
</comment>
<protein>
    <recommendedName>
        <fullName evidence="2">FAD dependent oxidoreductase domain-containing protein</fullName>
    </recommendedName>
</protein>
<dbReference type="GO" id="GO:0016491">
    <property type="term" value="F:oxidoreductase activity"/>
    <property type="evidence" value="ECO:0007669"/>
    <property type="project" value="UniProtKB-KW"/>
</dbReference>
<gene>
    <name evidence="3" type="ORF">HETSPECPRED_005706</name>
</gene>
<sequence>MSCFSIAIIGAGWTGCHLALELAKAGHRITLFDKGNEILSGVSGHFGIRLHRGPHYPRSRQTRENCHASFSKFSKAYPDLVVGLDESIYAHGASDALGQPSKLSSSAFRSICYETAECCEVDPQTACMTDVTAAFELEEPCVVIGPRLRTDLNERLTSSSVDLRIACEITSLRSENGHINLSTSTGNSVYFDKVVNASGYQSLLPLVLQEHQPLHAEVYYQVCLGLTYFDSSPSAKPISKIVMDGWYPCLMPMITDDEQPQRRYLITHGSYTIMGSCNKPDKAEALLQSLTDDYIHSHVRIPTETEMARFWPGFTDRFNYVGWKGVVQAKLKTRSEFRSAVTFEHDGIIYVFPGKISNIFDAYDETQALLTGTGCVESDSIRYPTSGVLALASSELKERLMAGEANTGNLRSES</sequence>
<dbReference type="Gene3D" id="3.30.9.10">
    <property type="entry name" value="D-Amino Acid Oxidase, subunit A, domain 2"/>
    <property type="match status" value="1"/>
</dbReference>
<evidence type="ECO:0000256" key="1">
    <source>
        <dbReference type="ARBA" id="ARBA00023002"/>
    </source>
</evidence>
<dbReference type="EMBL" id="CAJPDS010000037">
    <property type="protein sequence ID" value="CAF9924959.1"/>
    <property type="molecule type" value="Genomic_DNA"/>
</dbReference>
<dbReference type="AlphaFoldDB" id="A0A8H3FK87"/>
<dbReference type="SUPFAM" id="SSF51905">
    <property type="entry name" value="FAD/NAD(P)-binding domain"/>
    <property type="match status" value="1"/>
</dbReference>
<name>A0A8H3FK87_9LECA</name>
<evidence type="ECO:0000259" key="2">
    <source>
        <dbReference type="Pfam" id="PF01266"/>
    </source>
</evidence>
<dbReference type="GO" id="GO:0005737">
    <property type="term" value="C:cytoplasm"/>
    <property type="evidence" value="ECO:0007669"/>
    <property type="project" value="TreeGrafter"/>
</dbReference>
<dbReference type="Pfam" id="PF01266">
    <property type="entry name" value="DAO"/>
    <property type="match status" value="1"/>
</dbReference>
<dbReference type="PANTHER" id="PTHR13847">
    <property type="entry name" value="SARCOSINE DEHYDROGENASE-RELATED"/>
    <property type="match status" value="1"/>
</dbReference>
<organism evidence="3 4">
    <name type="scientific">Heterodermia speciosa</name>
    <dbReference type="NCBI Taxonomy" id="116794"/>
    <lineage>
        <taxon>Eukaryota</taxon>
        <taxon>Fungi</taxon>
        <taxon>Dikarya</taxon>
        <taxon>Ascomycota</taxon>
        <taxon>Pezizomycotina</taxon>
        <taxon>Lecanoromycetes</taxon>
        <taxon>OSLEUM clade</taxon>
        <taxon>Lecanoromycetidae</taxon>
        <taxon>Caliciales</taxon>
        <taxon>Physciaceae</taxon>
        <taxon>Heterodermia</taxon>
    </lineage>
</organism>
<proteinExistence type="predicted"/>